<keyword evidence="1" id="KW-1133">Transmembrane helix</keyword>
<protein>
    <submittedName>
        <fullName evidence="2">Uncharacterized protein</fullName>
    </submittedName>
</protein>
<feature type="transmembrane region" description="Helical" evidence="1">
    <location>
        <begin position="30"/>
        <end position="49"/>
    </location>
</feature>
<dbReference type="Proteomes" id="UP000499080">
    <property type="component" value="Unassembled WGS sequence"/>
</dbReference>
<dbReference type="EMBL" id="BGPR01001094">
    <property type="protein sequence ID" value="GBM45270.1"/>
    <property type="molecule type" value="Genomic_DNA"/>
</dbReference>
<organism evidence="2 3">
    <name type="scientific">Araneus ventricosus</name>
    <name type="common">Orbweaver spider</name>
    <name type="synonym">Epeira ventricosa</name>
    <dbReference type="NCBI Taxonomy" id="182803"/>
    <lineage>
        <taxon>Eukaryota</taxon>
        <taxon>Metazoa</taxon>
        <taxon>Ecdysozoa</taxon>
        <taxon>Arthropoda</taxon>
        <taxon>Chelicerata</taxon>
        <taxon>Arachnida</taxon>
        <taxon>Araneae</taxon>
        <taxon>Araneomorphae</taxon>
        <taxon>Entelegynae</taxon>
        <taxon>Araneoidea</taxon>
        <taxon>Araneidae</taxon>
        <taxon>Araneus</taxon>
    </lineage>
</organism>
<accession>A0A4Y2FUT7</accession>
<reference evidence="2 3" key="1">
    <citation type="journal article" date="2019" name="Sci. Rep.">
        <title>Orb-weaving spider Araneus ventricosus genome elucidates the spidroin gene catalogue.</title>
        <authorList>
            <person name="Kono N."/>
            <person name="Nakamura H."/>
            <person name="Ohtoshi R."/>
            <person name="Moran D.A.P."/>
            <person name="Shinohara A."/>
            <person name="Yoshida Y."/>
            <person name="Fujiwara M."/>
            <person name="Mori M."/>
            <person name="Tomita M."/>
            <person name="Arakawa K."/>
        </authorList>
    </citation>
    <scope>NUCLEOTIDE SEQUENCE [LARGE SCALE GENOMIC DNA]</scope>
</reference>
<evidence type="ECO:0000313" key="2">
    <source>
        <dbReference type="EMBL" id="GBM45270.1"/>
    </source>
</evidence>
<evidence type="ECO:0000256" key="1">
    <source>
        <dbReference type="SAM" id="Phobius"/>
    </source>
</evidence>
<evidence type="ECO:0000313" key="3">
    <source>
        <dbReference type="Proteomes" id="UP000499080"/>
    </source>
</evidence>
<gene>
    <name evidence="2" type="ORF">AVEN_101223_1</name>
</gene>
<keyword evidence="1" id="KW-0472">Membrane</keyword>
<sequence>MATEIFITVCALLHFLWSLFEIVCHFNFCYCFHILPYAIMILILSNLNIKKSEKTNIFLQTDGEKFQMMQDVETITDNLASVDTKKLVLKTADSAPPILEDCEQTRFQLQTNPFLDNSDDKQ</sequence>
<proteinExistence type="predicted"/>
<comment type="caution">
    <text evidence="2">The sequence shown here is derived from an EMBL/GenBank/DDBJ whole genome shotgun (WGS) entry which is preliminary data.</text>
</comment>
<dbReference type="AlphaFoldDB" id="A0A4Y2FUT7"/>
<name>A0A4Y2FUT7_ARAVE</name>
<keyword evidence="1" id="KW-0812">Transmembrane</keyword>
<keyword evidence="3" id="KW-1185">Reference proteome</keyword>